<organism evidence="2 3">
    <name type="scientific">Candidatus Aquicultor secundus</name>
    <dbReference type="NCBI Taxonomy" id="1973895"/>
    <lineage>
        <taxon>Bacteria</taxon>
        <taxon>Bacillati</taxon>
        <taxon>Actinomycetota</taxon>
        <taxon>Candidatus Aquicultoria</taxon>
        <taxon>Candidatus Aquicultorales</taxon>
        <taxon>Candidatus Aquicultoraceae</taxon>
        <taxon>Candidatus Aquicultor</taxon>
    </lineage>
</organism>
<sequence>MAQKSLVTGKRIMSRIWIRPLELWGSFLKKECFNMPNQSYPAWQDKWAEDRESLEYKLEGVILEVTEEILGRMEQLGINKTDLARLLGVNKAAVTKFLRGSENLTLKTLVKVAMALGCDLSVTLPPCGFEARHVYVSRSEAQFSDPSRFLIPYDTTPEVSIEPEESDEGKVA</sequence>
<gene>
    <name evidence="2" type="ORF">COY37_03875</name>
</gene>
<accession>A0A2M7T8W1</accession>
<dbReference type="EMBL" id="PFNG01000092">
    <property type="protein sequence ID" value="PIZ40371.1"/>
    <property type="molecule type" value="Genomic_DNA"/>
</dbReference>
<name>A0A2M7T8W1_9ACTN</name>
<evidence type="ECO:0000313" key="3">
    <source>
        <dbReference type="Proteomes" id="UP000230956"/>
    </source>
</evidence>
<dbReference type="GO" id="GO:0003677">
    <property type="term" value="F:DNA binding"/>
    <property type="evidence" value="ECO:0007669"/>
    <property type="project" value="InterPro"/>
</dbReference>
<feature type="domain" description="HTH cro/C1-type" evidence="1">
    <location>
        <begin position="69"/>
        <end position="124"/>
    </location>
</feature>
<dbReference type="Gene3D" id="1.10.260.40">
    <property type="entry name" value="lambda repressor-like DNA-binding domains"/>
    <property type="match status" value="1"/>
</dbReference>
<dbReference type="Pfam" id="PF01381">
    <property type="entry name" value="HTH_3"/>
    <property type="match status" value="1"/>
</dbReference>
<dbReference type="SMART" id="SM00530">
    <property type="entry name" value="HTH_XRE"/>
    <property type="match status" value="1"/>
</dbReference>
<reference evidence="3" key="1">
    <citation type="submission" date="2017-09" db="EMBL/GenBank/DDBJ databases">
        <title>Depth-based differentiation of microbial function through sediment-hosted aquifers and enrichment of novel symbionts in the deep terrestrial subsurface.</title>
        <authorList>
            <person name="Probst A.J."/>
            <person name="Ladd B."/>
            <person name="Jarett J.K."/>
            <person name="Geller-Mcgrath D.E."/>
            <person name="Sieber C.M.K."/>
            <person name="Emerson J.B."/>
            <person name="Anantharaman K."/>
            <person name="Thomas B.C."/>
            <person name="Malmstrom R."/>
            <person name="Stieglmeier M."/>
            <person name="Klingl A."/>
            <person name="Woyke T."/>
            <person name="Ryan C.M."/>
            <person name="Banfield J.F."/>
        </authorList>
    </citation>
    <scope>NUCLEOTIDE SEQUENCE [LARGE SCALE GENOMIC DNA]</scope>
</reference>
<dbReference type="CDD" id="cd00093">
    <property type="entry name" value="HTH_XRE"/>
    <property type="match status" value="1"/>
</dbReference>
<protein>
    <recommendedName>
        <fullName evidence="1">HTH cro/C1-type domain-containing protein</fullName>
    </recommendedName>
</protein>
<proteinExistence type="predicted"/>
<comment type="caution">
    <text evidence="2">The sequence shown here is derived from an EMBL/GenBank/DDBJ whole genome shotgun (WGS) entry which is preliminary data.</text>
</comment>
<evidence type="ECO:0000313" key="2">
    <source>
        <dbReference type="EMBL" id="PIZ40371.1"/>
    </source>
</evidence>
<dbReference type="SUPFAM" id="SSF47413">
    <property type="entry name" value="lambda repressor-like DNA-binding domains"/>
    <property type="match status" value="1"/>
</dbReference>
<dbReference type="Proteomes" id="UP000230956">
    <property type="component" value="Unassembled WGS sequence"/>
</dbReference>
<dbReference type="AlphaFoldDB" id="A0A2M7T8W1"/>
<dbReference type="InterPro" id="IPR010982">
    <property type="entry name" value="Lambda_DNA-bd_dom_sf"/>
</dbReference>
<dbReference type="PROSITE" id="PS50943">
    <property type="entry name" value="HTH_CROC1"/>
    <property type="match status" value="1"/>
</dbReference>
<evidence type="ECO:0000259" key="1">
    <source>
        <dbReference type="PROSITE" id="PS50943"/>
    </source>
</evidence>
<dbReference type="InterPro" id="IPR001387">
    <property type="entry name" value="Cro/C1-type_HTH"/>
</dbReference>